<dbReference type="Proteomes" id="UP000838763">
    <property type="component" value="Unassembled WGS sequence"/>
</dbReference>
<feature type="domain" description="SET" evidence="1">
    <location>
        <begin position="7"/>
        <end position="156"/>
    </location>
</feature>
<dbReference type="SMART" id="SM00317">
    <property type="entry name" value="SET"/>
    <property type="match status" value="1"/>
</dbReference>
<comment type="caution">
    <text evidence="2">The sequence shown here is derived from an EMBL/GenBank/DDBJ whole genome shotgun (WGS) entry which is preliminary data.</text>
</comment>
<protein>
    <recommendedName>
        <fullName evidence="1">SET domain-containing protein</fullName>
    </recommendedName>
</protein>
<dbReference type="Gene3D" id="2.170.270.10">
    <property type="entry name" value="SET domain"/>
    <property type="match status" value="1"/>
</dbReference>
<dbReference type="OrthoDB" id="438641at2759"/>
<dbReference type="AlphaFoldDB" id="A0A9P1HAY0"/>
<dbReference type="Pfam" id="PF00856">
    <property type="entry name" value="SET"/>
    <property type="match status" value="1"/>
</dbReference>
<dbReference type="InterPro" id="IPR053185">
    <property type="entry name" value="SET_domain_protein"/>
</dbReference>
<dbReference type="SUPFAM" id="SSF82199">
    <property type="entry name" value="SET domain"/>
    <property type="match status" value="1"/>
</dbReference>
<evidence type="ECO:0000259" key="1">
    <source>
        <dbReference type="PROSITE" id="PS50280"/>
    </source>
</evidence>
<proteinExistence type="predicted"/>
<evidence type="ECO:0000313" key="3">
    <source>
        <dbReference type="Proteomes" id="UP000838763"/>
    </source>
</evidence>
<evidence type="ECO:0000313" key="2">
    <source>
        <dbReference type="EMBL" id="CAI4218881.1"/>
    </source>
</evidence>
<organism evidence="2 3">
    <name type="scientific">Parascedosporium putredinis</name>
    <dbReference type="NCBI Taxonomy" id="1442378"/>
    <lineage>
        <taxon>Eukaryota</taxon>
        <taxon>Fungi</taxon>
        <taxon>Dikarya</taxon>
        <taxon>Ascomycota</taxon>
        <taxon>Pezizomycotina</taxon>
        <taxon>Sordariomycetes</taxon>
        <taxon>Hypocreomycetidae</taxon>
        <taxon>Microascales</taxon>
        <taxon>Microascaceae</taxon>
        <taxon>Parascedosporium</taxon>
    </lineage>
</organism>
<sequence>MEKVAPAELERRVSVQEIPGKGKGLVANSHIRKGDVILKETPVLLGFVDGVQGIRRQLNPLLLKTAVRGLPKRQQNRIDDLAVTTGGEYYEDVLRTNSFTIEIDNTKFSALFPDIARINHDCTPNTFTRYSQSTLQMEVVAHRAIQQGEEITITYIPQSLSTGDRKALISQRGFNCTCRLCSSDIDGQTSDRNRADIRSILDEIRDHRDSLTPSLIRKLSQRLLQILNDESLQIQGGEYYSLFADLYLSVGAAEDARDMAWKALESRVFYNGADSERAKKARDMMKRVGAF</sequence>
<keyword evidence="3" id="KW-1185">Reference proteome</keyword>
<dbReference type="InterPro" id="IPR001214">
    <property type="entry name" value="SET_dom"/>
</dbReference>
<accession>A0A9P1HAY0</accession>
<reference evidence="2" key="1">
    <citation type="submission" date="2022-11" db="EMBL/GenBank/DDBJ databases">
        <authorList>
            <person name="Scott C."/>
            <person name="Bruce N."/>
        </authorList>
    </citation>
    <scope>NUCLEOTIDE SEQUENCE</scope>
</reference>
<dbReference type="CDD" id="cd20071">
    <property type="entry name" value="SET_SMYD"/>
    <property type="match status" value="1"/>
</dbReference>
<dbReference type="PANTHER" id="PTHR47332:SF6">
    <property type="entry name" value="SET DOMAIN-CONTAINING PROTEIN"/>
    <property type="match status" value="1"/>
</dbReference>
<dbReference type="InterPro" id="IPR046341">
    <property type="entry name" value="SET_dom_sf"/>
</dbReference>
<name>A0A9P1HAY0_9PEZI</name>
<dbReference type="EMBL" id="CALLCH030000018">
    <property type="protein sequence ID" value="CAI4218881.1"/>
    <property type="molecule type" value="Genomic_DNA"/>
</dbReference>
<dbReference type="PANTHER" id="PTHR47332">
    <property type="entry name" value="SET DOMAIN-CONTAINING PROTEIN 5"/>
    <property type="match status" value="1"/>
</dbReference>
<dbReference type="PROSITE" id="PS50280">
    <property type="entry name" value="SET"/>
    <property type="match status" value="1"/>
</dbReference>
<gene>
    <name evidence="2" type="ORF">PPNO1_LOCUS8454</name>
</gene>